<sequence>ASEEWEVWDSSLLEDGMSHQRSTRWQVLLAGLKEDPFSPRKFLGDFSGTGWWSEAEHYGKNHNHSTETTIPQRESTNNTQAHRKLEEDRAQVATIYMGWTHKETPASRN</sequence>
<dbReference type="Proteomes" id="UP001266305">
    <property type="component" value="Unassembled WGS sequence"/>
</dbReference>
<evidence type="ECO:0000313" key="2">
    <source>
        <dbReference type="EMBL" id="KAK2101461.1"/>
    </source>
</evidence>
<feature type="non-terminal residue" evidence="2">
    <location>
        <position position="1"/>
    </location>
</feature>
<evidence type="ECO:0000256" key="1">
    <source>
        <dbReference type="SAM" id="MobiDB-lite"/>
    </source>
</evidence>
<comment type="caution">
    <text evidence="2">The sequence shown here is derived from an EMBL/GenBank/DDBJ whole genome shotgun (WGS) entry which is preliminary data.</text>
</comment>
<protein>
    <submittedName>
        <fullName evidence="2">Uncharacterized protein</fullName>
    </submittedName>
</protein>
<feature type="region of interest" description="Disordered" evidence="1">
    <location>
        <begin position="61"/>
        <end position="86"/>
    </location>
</feature>
<keyword evidence="3" id="KW-1185">Reference proteome</keyword>
<accession>A0ABQ9UWR4</accession>
<organism evidence="2 3">
    <name type="scientific">Saguinus oedipus</name>
    <name type="common">Cotton-top tamarin</name>
    <name type="synonym">Oedipomidas oedipus</name>
    <dbReference type="NCBI Taxonomy" id="9490"/>
    <lineage>
        <taxon>Eukaryota</taxon>
        <taxon>Metazoa</taxon>
        <taxon>Chordata</taxon>
        <taxon>Craniata</taxon>
        <taxon>Vertebrata</taxon>
        <taxon>Euteleostomi</taxon>
        <taxon>Mammalia</taxon>
        <taxon>Eutheria</taxon>
        <taxon>Euarchontoglires</taxon>
        <taxon>Primates</taxon>
        <taxon>Haplorrhini</taxon>
        <taxon>Platyrrhini</taxon>
        <taxon>Cebidae</taxon>
        <taxon>Callitrichinae</taxon>
        <taxon>Saguinus</taxon>
    </lineage>
</organism>
<proteinExistence type="predicted"/>
<gene>
    <name evidence="2" type="ORF">P7K49_019127</name>
</gene>
<evidence type="ECO:0000313" key="3">
    <source>
        <dbReference type="Proteomes" id="UP001266305"/>
    </source>
</evidence>
<feature type="compositionally biased region" description="Polar residues" evidence="1">
    <location>
        <begin position="66"/>
        <end position="80"/>
    </location>
</feature>
<reference evidence="2 3" key="1">
    <citation type="submission" date="2023-05" db="EMBL/GenBank/DDBJ databases">
        <title>B98-5 Cell Line De Novo Hybrid Assembly: An Optical Mapping Approach.</title>
        <authorList>
            <person name="Kananen K."/>
            <person name="Auerbach J.A."/>
            <person name="Kautto E."/>
            <person name="Blachly J.S."/>
        </authorList>
    </citation>
    <scope>NUCLEOTIDE SEQUENCE [LARGE SCALE GENOMIC DNA]</scope>
    <source>
        <strain evidence="2">B95-8</strain>
        <tissue evidence="2">Cell line</tissue>
    </source>
</reference>
<dbReference type="EMBL" id="JASSZA010000009">
    <property type="protein sequence ID" value="KAK2101461.1"/>
    <property type="molecule type" value="Genomic_DNA"/>
</dbReference>
<name>A0ABQ9UWR4_SAGOE</name>